<dbReference type="InterPro" id="IPR021109">
    <property type="entry name" value="Peptidase_aspartic_dom_sf"/>
</dbReference>
<organism evidence="1 2">
    <name type="scientific">Gossypium australe</name>
    <dbReference type="NCBI Taxonomy" id="47621"/>
    <lineage>
        <taxon>Eukaryota</taxon>
        <taxon>Viridiplantae</taxon>
        <taxon>Streptophyta</taxon>
        <taxon>Embryophyta</taxon>
        <taxon>Tracheophyta</taxon>
        <taxon>Spermatophyta</taxon>
        <taxon>Magnoliopsida</taxon>
        <taxon>eudicotyledons</taxon>
        <taxon>Gunneridae</taxon>
        <taxon>Pentapetalae</taxon>
        <taxon>rosids</taxon>
        <taxon>malvids</taxon>
        <taxon>Malvales</taxon>
        <taxon>Malvaceae</taxon>
        <taxon>Malvoideae</taxon>
        <taxon>Gossypium</taxon>
    </lineage>
</organism>
<gene>
    <name evidence="1" type="ORF">EPI10_006923</name>
</gene>
<dbReference type="SUPFAM" id="SSF56672">
    <property type="entry name" value="DNA/RNA polymerases"/>
    <property type="match status" value="1"/>
</dbReference>
<dbReference type="PANTHER" id="PTHR15503:SF45">
    <property type="entry name" value="RNA-DIRECTED DNA POLYMERASE HOMOLOG"/>
    <property type="match status" value="1"/>
</dbReference>
<dbReference type="GO" id="GO:0006508">
    <property type="term" value="P:proteolysis"/>
    <property type="evidence" value="ECO:0007669"/>
    <property type="project" value="UniProtKB-KW"/>
</dbReference>
<name>A0A5B6WSJ0_9ROSI</name>
<dbReference type="Proteomes" id="UP000325315">
    <property type="component" value="Unassembled WGS sequence"/>
</dbReference>
<keyword evidence="1" id="KW-0378">Hydrolase</keyword>
<evidence type="ECO:0000313" key="2">
    <source>
        <dbReference type="Proteomes" id="UP000325315"/>
    </source>
</evidence>
<dbReference type="InterPro" id="IPR032567">
    <property type="entry name" value="RTL1-rel"/>
</dbReference>
<dbReference type="Gene3D" id="2.40.70.10">
    <property type="entry name" value="Acid Proteases"/>
    <property type="match status" value="1"/>
</dbReference>
<dbReference type="PANTHER" id="PTHR15503">
    <property type="entry name" value="LDOC1 RELATED"/>
    <property type="match status" value="1"/>
</dbReference>
<evidence type="ECO:0000313" key="1">
    <source>
        <dbReference type="EMBL" id="KAA3484869.1"/>
    </source>
</evidence>
<comment type="caution">
    <text evidence="1">The sequence shown here is derived from an EMBL/GenBank/DDBJ whole genome shotgun (WGS) entry which is preliminary data.</text>
</comment>
<accession>A0A5B6WSJ0</accession>
<reference evidence="2" key="1">
    <citation type="journal article" date="2019" name="Plant Biotechnol. J.">
        <title>Genome sequencing of the Australian wild diploid species Gossypium australe highlights disease resistance and delayed gland morphogenesis.</title>
        <authorList>
            <person name="Cai Y."/>
            <person name="Cai X."/>
            <person name="Wang Q."/>
            <person name="Wang P."/>
            <person name="Zhang Y."/>
            <person name="Cai C."/>
            <person name="Xu Y."/>
            <person name="Wang K."/>
            <person name="Zhou Z."/>
            <person name="Wang C."/>
            <person name="Geng S."/>
            <person name="Li B."/>
            <person name="Dong Q."/>
            <person name="Hou Y."/>
            <person name="Wang H."/>
            <person name="Ai P."/>
            <person name="Liu Z."/>
            <person name="Yi F."/>
            <person name="Sun M."/>
            <person name="An G."/>
            <person name="Cheng J."/>
            <person name="Zhang Y."/>
            <person name="Shi Q."/>
            <person name="Xie Y."/>
            <person name="Shi X."/>
            <person name="Chang Y."/>
            <person name="Huang F."/>
            <person name="Chen Y."/>
            <person name="Hong S."/>
            <person name="Mi L."/>
            <person name="Sun Q."/>
            <person name="Zhang L."/>
            <person name="Zhou B."/>
            <person name="Peng R."/>
            <person name="Zhang X."/>
            <person name="Liu F."/>
        </authorList>
    </citation>
    <scope>NUCLEOTIDE SEQUENCE [LARGE SCALE GENOMIC DNA]</scope>
    <source>
        <strain evidence="2">cv. PA1801</strain>
    </source>
</reference>
<keyword evidence="1" id="KW-0645">Protease</keyword>
<sequence length="202" mass="23054">MSKNLGVRVEEAITAVTVLSPVGQLVIVHRIYKRVVFLPDLMELPFWEFDLILGMDWLVQHKVNLDCAIKRVKSRTTEGREVVMFRERRGYLSNVVVAMVVEKLIQKGYGVYLAYVLDGNVDSNALDNIHTLKNFPDVFPEELPRIAPDREVEFKIKLIPGTNPVSIAPYRMAPNELHELKIQLQELLECGFIRPSISPWGA</sequence>
<keyword evidence="2" id="KW-1185">Reference proteome</keyword>
<proteinExistence type="predicted"/>
<dbReference type="Gene3D" id="3.10.10.10">
    <property type="entry name" value="HIV Type 1 Reverse Transcriptase, subunit A, domain 1"/>
    <property type="match status" value="1"/>
</dbReference>
<protein>
    <submittedName>
        <fullName evidence="1">Gag protease polyprotein</fullName>
    </submittedName>
</protein>
<dbReference type="EMBL" id="SMMG02000002">
    <property type="protein sequence ID" value="KAA3484869.1"/>
    <property type="molecule type" value="Genomic_DNA"/>
</dbReference>
<dbReference type="OrthoDB" id="437338at2759"/>
<dbReference type="AlphaFoldDB" id="A0A5B6WSJ0"/>
<dbReference type="GO" id="GO:0008233">
    <property type="term" value="F:peptidase activity"/>
    <property type="evidence" value="ECO:0007669"/>
    <property type="project" value="UniProtKB-KW"/>
</dbReference>
<dbReference type="Pfam" id="PF08284">
    <property type="entry name" value="RVP_2"/>
    <property type="match status" value="1"/>
</dbReference>
<dbReference type="InterPro" id="IPR043502">
    <property type="entry name" value="DNA/RNA_pol_sf"/>
</dbReference>